<name>A0A6S6SP20_9GAMM</name>
<dbReference type="SUPFAM" id="SSF54211">
    <property type="entry name" value="Ribosomal protein S5 domain 2-like"/>
    <property type="match status" value="1"/>
</dbReference>
<evidence type="ECO:0000256" key="3">
    <source>
        <dbReference type="ARBA" id="ARBA00022840"/>
    </source>
</evidence>
<dbReference type="GO" id="GO:0016887">
    <property type="term" value="F:ATP hydrolysis activity"/>
    <property type="evidence" value="ECO:0007669"/>
    <property type="project" value="InterPro"/>
</dbReference>
<dbReference type="PANTHER" id="PTHR11528">
    <property type="entry name" value="HEAT SHOCK PROTEIN 90 FAMILY MEMBER"/>
    <property type="match status" value="1"/>
</dbReference>
<gene>
    <name evidence="6" type="ORF">HELGO_WM31711</name>
</gene>
<sequence length="598" mass="67596">MTTQIRNTEVSLEGLLDVLGENLYSTPIISIRELIQNSHDACVRRRIEDGWNETPEIHIHTDSVRSRITITDNGSGLTDKEIIKYLAIIGDGYTRKLRQAQDNEDAIGYFGLGFLSVFVIAEKVEFITTSYQNLKKGWRYSSKGGQRYSLESHAKTKVGSSVIAHLKDDYVVLSDGEFIEQIIKKYCCLLPIDIYVNDSEQPVNRLKIPWRLPTDTPVLRQKKAGLEFAEVFDNHFEPIATFPITPREDCQVNGLLWIQDGSYYANSDNRITTIFIRSMHITDECKDLLPSWAGFVGCIIDTPMLTPTASRESVQTNESFERIQAHINDVLVNALASIAQDNDANWRRIIARHNVNLLGAAVSDQQLFEAMYSQLTLPSSEGELRVSEIVQRSHEKKLRITMEISNGYEVLISKSLGIPILYGYRYGVVAFCKRLTSVMNVELVIIGTNEANADLFPEYALDDAVKDDLLTHFDSERAQTIISHFEPGCLPLILAQDQDALLKKRMESDKMDKQIGSAALMMARQFTQTIDAETDQYLFINYNNELVRDFHSFESHKKLAVAQVLRSIAELLSAHEKTDNVNVFEALNNNLKLLTVGA</sequence>
<organism evidence="6">
    <name type="scientific">uncultured Thiotrichaceae bacterium</name>
    <dbReference type="NCBI Taxonomy" id="298394"/>
    <lineage>
        <taxon>Bacteria</taxon>
        <taxon>Pseudomonadati</taxon>
        <taxon>Pseudomonadota</taxon>
        <taxon>Gammaproteobacteria</taxon>
        <taxon>Thiotrichales</taxon>
        <taxon>Thiotrichaceae</taxon>
        <taxon>environmental samples</taxon>
    </lineage>
</organism>
<feature type="binding site" evidence="5">
    <location>
        <position position="37"/>
    </location>
    <ligand>
        <name>ATP</name>
        <dbReference type="ChEBI" id="CHEBI:30616"/>
    </ligand>
</feature>
<keyword evidence="2 5" id="KW-0547">Nucleotide-binding</keyword>
<dbReference type="PIRSF" id="PIRSF002583">
    <property type="entry name" value="Hsp90"/>
    <property type="match status" value="1"/>
</dbReference>
<dbReference type="InterPro" id="IPR020575">
    <property type="entry name" value="Hsp90_N"/>
</dbReference>
<dbReference type="GO" id="GO:0005524">
    <property type="term" value="F:ATP binding"/>
    <property type="evidence" value="ECO:0007669"/>
    <property type="project" value="UniProtKB-KW"/>
</dbReference>
<dbReference type="SUPFAM" id="SSF55874">
    <property type="entry name" value="ATPase domain of HSP90 chaperone/DNA topoisomerase II/histidine kinase"/>
    <property type="match status" value="1"/>
</dbReference>
<accession>A0A6S6SP20</accession>
<evidence type="ECO:0000256" key="1">
    <source>
        <dbReference type="ARBA" id="ARBA00008239"/>
    </source>
</evidence>
<dbReference type="GO" id="GO:0051082">
    <property type="term" value="F:unfolded protein binding"/>
    <property type="evidence" value="ECO:0007669"/>
    <property type="project" value="InterPro"/>
</dbReference>
<feature type="binding site" evidence="5">
    <location>
        <position position="33"/>
    </location>
    <ligand>
        <name>ATP</name>
        <dbReference type="ChEBI" id="CHEBI:30616"/>
    </ligand>
</feature>
<evidence type="ECO:0000256" key="2">
    <source>
        <dbReference type="ARBA" id="ARBA00022741"/>
    </source>
</evidence>
<comment type="similarity">
    <text evidence="1">Belongs to the heat shock protein 90 family.</text>
</comment>
<dbReference type="InterPro" id="IPR001404">
    <property type="entry name" value="Hsp90_fam"/>
</dbReference>
<dbReference type="AlphaFoldDB" id="A0A6S6SP20"/>
<proteinExistence type="inferred from homology"/>
<feature type="binding site" evidence="5">
    <location>
        <position position="72"/>
    </location>
    <ligand>
        <name>ATP</name>
        <dbReference type="ChEBI" id="CHEBI:30616"/>
    </ligand>
</feature>
<dbReference type="InterPro" id="IPR036890">
    <property type="entry name" value="HATPase_C_sf"/>
</dbReference>
<evidence type="ECO:0000256" key="4">
    <source>
        <dbReference type="ARBA" id="ARBA00023186"/>
    </source>
</evidence>
<keyword evidence="3 5" id="KW-0067">ATP-binding</keyword>
<dbReference type="Pfam" id="PF00183">
    <property type="entry name" value="HSP90"/>
    <property type="match status" value="1"/>
</dbReference>
<keyword evidence="4" id="KW-0143">Chaperone</keyword>
<reference evidence="6" key="1">
    <citation type="submission" date="2020-01" db="EMBL/GenBank/DDBJ databases">
        <authorList>
            <person name="Meier V. D."/>
            <person name="Meier V D."/>
        </authorList>
    </citation>
    <scope>NUCLEOTIDE SEQUENCE</scope>
    <source>
        <strain evidence="6">HLG_WM_MAG_07</strain>
    </source>
</reference>
<dbReference type="GO" id="GO:0140662">
    <property type="term" value="F:ATP-dependent protein folding chaperone"/>
    <property type="evidence" value="ECO:0007669"/>
    <property type="project" value="InterPro"/>
</dbReference>
<dbReference type="Pfam" id="PF13589">
    <property type="entry name" value="HATPase_c_3"/>
    <property type="match status" value="1"/>
</dbReference>
<dbReference type="PRINTS" id="PR00775">
    <property type="entry name" value="HEATSHOCK90"/>
</dbReference>
<dbReference type="Gene3D" id="3.30.565.10">
    <property type="entry name" value="Histidine kinase-like ATPase, C-terminal domain"/>
    <property type="match status" value="1"/>
</dbReference>
<dbReference type="Gene3D" id="3.30.230.80">
    <property type="match status" value="1"/>
</dbReference>
<dbReference type="InterPro" id="IPR020568">
    <property type="entry name" value="Ribosomal_Su5_D2-typ_SF"/>
</dbReference>
<evidence type="ECO:0008006" key="7">
    <source>
        <dbReference type="Google" id="ProtNLM"/>
    </source>
</evidence>
<dbReference type="EMBL" id="CACVAY010000023">
    <property type="protein sequence ID" value="CAA6804737.1"/>
    <property type="molecule type" value="Genomic_DNA"/>
</dbReference>
<feature type="binding site" evidence="5">
    <location>
        <position position="311"/>
    </location>
    <ligand>
        <name>ATP</name>
        <dbReference type="ChEBI" id="CHEBI:30616"/>
    </ligand>
</feature>
<evidence type="ECO:0000256" key="5">
    <source>
        <dbReference type="PIRSR" id="PIRSR002583-1"/>
    </source>
</evidence>
<evidence type="ECO:0000313" key="6">
    <source>
        <dbReference type="EMBL" id="CAA6804737.1"/>
    </source>
</evidence>
<protein>
    <recommendedName>
        <fullName evidence="7">Chaperone protein HtpG</fullName>
    </recommendedName>
</protein>